<dbReference type="GO" id="GO:0046914">
    <property type="term" value="F:transition metal ion binding"/>
    <property type="evidence" value="ECO:0007669"/>
    <property type="project" value="InterPro"/>
</dbReference>
<keyword evidence="1" id="KW-0408">Iron</keyword>
<dbReference type="InterPro" id="IPR038157">
    <property type="entry name" value="FeoA_core_dom"/>
</dbReference>
<dbReference type="Proteomes" id="UP000824250">
    <property type="component" value="Unassembled WGS sequence"/>
</dbReference>
<dbReference type="EMBL" id="DVGC01000032">
    <property type="protein sequence ID" value="HIR05490.1"/>
    <property type="molecule type" value="Genomic_DNA"/>
</dbReference>
<evidence type="ECO:0000256" key="1">
    <source>
        <dbReference type="ARBA" id="ARBA00023004"/>
    </source>
</evidence>
<gene>
    <name evidence="3" type="ORF">IAB28_05935</name>
</gene>
<dbReference type="InterPro" id="IPR008988">
    <property type="entry name" value="Transcriptional_repressor_C"/>
</dbReference>
<protein>
    <submittedName>
        <fullName evidence="3">Ferrous iron transport protein A</fullName>
    </submittedName>
</protein>
<reference evidence="3" key="1">
    <citation type="submission" date="2020-10" db="EMBL/GenBank/DDBJ databases">
        <authorList>
            <person name="Gilroy R."/>
        </authorList>
    </citation>
    <scope>NUCLEOTIDE SEQUENCE</scope>
    <source>
        <strain evidence="3">CHK180-2868</strain>
    </source>
</reference>
<dbReference type="AlphaFoldDB" id="A0A9D1D538"/>
<evidence type="ECO:0000313" key="4">
    <source>
        <dbReference type="Proteomes" id="UP000824250"/>
    </source>
</evidence>
<dbReference type="Gene3D" id="2.30.30.90">
    <property type="match status" value="1"/>
</dbReference>
<organism evidence="3 4">
    <name type="scientific">Candidatus Copromonas faecavium</name>
    <name type="common">nom. illeg.</name>
    <dbReference type="NCBI Taxonomy" id="2840740"/>
    <lineage>
        <taxon>Bacteria</taxon>
        <taxon>Bacillati</taxon>
        <taxon>Bacillota</taxon>
        <taxon>Clostridia</taxon>
        <taxon>Lachnospirales</taxon>
        <taxon>Lachnospiraceae</taxon>
        <taxon>Candidatus Copromonas (nom. illeg.)</taxon>
    </lineage>
</organism>
<dbReference type="SMART" id="SM00899">
    <property type="entry name" value="FeoA"/>
    <property type="match status" value="1"/>
</dbReference>
<dbReference type="Pfam" id="PF04023">
    <property type="entry name" value="FeoA"/>
    <property type="match status" value="1"/>
</dbReference>
<evidence type="ECO:0000259" key="2">
    <source>
        <dbReference type="SMART" id="SM00899"/>
    </source>
</evidence>
<evidence type="ECO:0000313" key="3">
    <source>
        <dbReference type="EMBL" id="HIR05490.1"/>
    </source>
</evidence>
<name>A0A9D1D538_9FIRM</name>
<reference evidence="3" key="2">
    <citation type="journal article" date="2021" name="PeerJ">
        <title>Extensive microbial diversity within the chicken gut microbiome revealed by metagenomics and culture.</title>
        <authorList>
            <person name="Gilroy R."/>
            <person name="Ravi A."/>
            <person name="Getino M."/>
            <person name="Pursley I."/>
            <person name="Horton D.L."/>
            <person name="Alikhan N.F."/>
            <person name="Baker D."/>
            <person name="Gharbi K."/>
            <person name="Hall N."/>
            <person name="Watson M."/>
            <person name="Adriaenssens E.M."/>
            <person name="Foster-Nyarko E."/>
            <person name="Jarju S."/>
            <person name="Secka A."/>
            <person name="Antonio M."/>
            <person name="Oren A."/>
            <person name="Chaudhuri R.R."/>
            <person name="La Ragione R."/>
            <person name="Hildebrand F."/>
            <person name="Pallen M.J."/>
        </authorList>
    </citation>
    <scope>NUCLEOTIDE SEQUENCE</scope>
    <source>
        <strain evidence="3">CHK180-2868</strain>
    </source>
</reference>
<accession>A0A9D1D538</accession>
<comment type="caution">
    <text evidence="3">The sequence shown here is derived from an EMBL/GenBank/DDBJ whole genome shotgun (WGS) entry which is preliminary data.</text>
</comment>
<dbReference type="SUPFAM" id="SSF50037">
    <property type="entry name" value="C-terminal domain of transcriptional repressors"/>
    <property type="match status" value="1"/>
</dbReference>
<proteinExistence type="predicted"/>
<feature type="domain" description="Ferrous iron transporter FeoA-like" evidence="2">
    <location>
        <begin position="3"/>
        <end position="75"/>
    </location>
</feature>
<dbReference type="InterPro" id="IPR007167">
    <property type="entry name" value="Fe-transptr_FeoA-like"/>
</dbReference>
<sequence>MVIPLCNLSPGHKAQILCLTDCKTMADRLFDLGFTPGSIITCVLKRPGGQIAAYLVRGAVIALRREDSRLILAEQLPCEDSSPVLPARNLPFLQKTAERKVPS</sequence>